<dbReference type="AlphaFoldDB" id="A0AAU9EEV0"/>
<dbReference type="PANTHER" id="PTHR11048">
    <property type="entry name" value="PRENYLTRANSFERASES"/>
    <property type="match status" value="1"/>
</dbReference>
<gene>
    <name evidence="10" type="ORF">FAK_15460</name>
</gene>
<evidence type="ECO:0000256" key="6">
    <source>
        <dbReference type="ARBA" id="ARBA00022692"/>
    </source>
</evidence>
<evidence type="ECO:0000256" key="8">
    <source>
        <dbReference type="ARBA" id="ARBA00023136"/>
    </source>
</evidence>
<evidence type="ECO:0000313" key="10">
    <source>
        <dbReference type="EMBL" id="BEQ14480.1"/>
    </source>
</evidence>
<dbReference type="Gene3D" id="1.10.357.140">
    <property type="entry name" value="UbiA prenyltransferase"/>
    <property type="match status" value="1"/>
</dbReference>
<feature type="transmembrane region" description="Helical" evidence="9">
    <location>
        <begin position="12"/>
        <end position="33"/>
    </location>
</feature>
<evidence type="ECO:0000256" key="3">
    <source>
        <dbReference type="ARBA" id="ARBA00005985"/>
    </source>
</evidence>
<dbReference type="PANTHER" id="PTHR11048:SF28">
    <property type="entry name" value="4-HYDROXYBENZOATE POLYPRENYLTRANSFERASE, MITOCHONDRIAL"/>
    <property type="match status" value="1"/>
</dbReference>
<dbReference type="GO" id="GO:0006744">
    <property type="term" value="P:ubiquinone biosynthetic process"/>
    <property type="evidence" value="ECO:0007669"/>
    <property type="project" value="TreeGrafter"/>
</dbReference>
<evidence type="ECO:0000313" key="11">
    <source>
        <dbReference type="Proteomes" id="UP001366166"/>
    </source>
</evidence>
<dbReference type="NCBIfam" id="TIGR01475">
    <property type="entry name" value="ubiA_other"/>
    <property type="match status" value="1"/>
</dbReference>
<dbReference type="RefSeq" id="WP_338606185.1">
    <property type="nucleotide sequence ID" value="NZ_AP028679.1"/>
</dbReference>
<feature type="transmembrane region" description="Helical" evidence="9">
    <location>
        <begin position="236"/>
        <end position="257"/>
    </location>
</feature>
<comment type="cofactor">
    <cofactor evidence="1">
        <name>Mg(2+)</name>
        <dbReference type="ChEBI" id="CHEBI:18420"/>
    </cofactor>
</comment>
<protein>
    <submittedName>
        <fullName evidence="10">4-hydroxybenzoate octaprenyltransferase</fullName>
    </submittedName>
</protein>
<keyword evidence="6 9" id="KW-0812">Transmembrane</keyword>
<dbReference type="InterPro" id="IPR006371">
    <property type="entry name" value="Polyprenyltransferase_UbiA-li"/>
</dbReference>
<dbReference type="CDD" id="cd13959">
    <property type="entry name" value="PT_UbiA_COQ2"/>
    <property type="match status" value="1"/>
</dbReference>
<dbReference type="Pfam" id="PF01040">
    <property type="entry name" value="UbiA"/>
    <property type="match status" value="1"/>
</dbReference>
<dbReference type="InterPro" id="IPR044878">
    <property type="entry name" value="UbiA_sf"/>
</dbReference>
<organism evidence="10 11">
    <name type="scientific">Desulfoferula mesophila</name>
    <dbReference type="NCBI Taxonomy" id="3058419"/>
    <lineage>
        <taxon>Bacteria</taxon>
        <taxon>Pseudomonadati</taxon>
        <taxon>Thermodesulfobacteriota</taxon>
        <taxon>Desulfarculia</taxon>
        <taxon>Desulfarculales</taxon>
        <taxon>Desulfarculaceae</taxon>
        <taxon>Desulfoferula</taxon>
    </lineage>
</organism>
<feature type="transmembrane region" description="Helical" evidence="9">
    <location>
        <begin position="88"/>
        <end position="110"/>
    </location>
</feature>
<evidence type="ECO:0000256" key="2">
    <source>
        <dbReference type="ARBA" id="ARBA00004141"/>
    </source>
</evidence>
<keyword evidence="4" id="KW-1003">Cell membrane</keyword>
<dbReference type="KEGG" id="dmp:FAK_15460"/>
<comment type="similarity">
    <text evidence="3">Belongs to the UbiA prenyltransferase family.</text>
</comment>
<dbReference type="Proteomes" id="UP001366166">
    <property type="component" value="Chromosome"/>
</dbReference>
<keyword evidence="7 9" id="KW-1133">Transmembrane helix</keyword>
<dbReference type="GO" id="GO:0005886">
    <property type="term" value="C:plasma membrane"/>
    <property type="evidence" value="ECO:0007669"/>
    <property type="project" value="TreeGrafter"/>
</dbReference>
<keyword evidence="5" id="KW-0808">Transferase</keyword>
<evidence type="ECO:0000256" key="7">
    <source>
        <dbReference type="ARBA" id="ARBA00022989"/>
    </source>
</evidence>
<dbReference type="EMBL" id="AP028679">
    <property type="protein sequence ID" value="BEQ14480.1"/>
    <property type="molecule type" value="Genomic_DNA"/>
</dbReference>
<evidence type="ECO:0000256" key="9">
    <source>
        <dbReference type="SAM" id="Phobius"/>
    </source>
</evidence>
<evidence type="ECO:0000256" key="4">
    <source>
        <dbReference type="ARBA" id="ARBA00022475"/>
    </source>
</evidence>
<dbReference type="InterPro" id="IPR039653">
    <property type="entry name" value="Prenyltransferase"/>
</dbReference>
<evidence type="ECO:0000256" key="1">
    <source>
        <dbReference type="ARBA" id="ARBA00001946"/>
    </source>
</evidence>
<evidence type="ECO:0000256" key="5">
    <source>
        <dbReference type="ARBA" id="ARBA00022679"/>
    </source>
</evidence>
<sequence length="291" mass="31563">MALNPGGRLKDFGDLVKFSHTIFLFPFALSALLLATREHPLTVGIFFWVVVALVAARSAAMIMNRIADRRYDALNPRTAMRPLVTGRVSPALAWAWLVLACALLVLAAAMLNPLCLRLSPVALAWVLGYSFTKRFTWLCHLWLGLATALAPLGAWIAVTGAWDWRAAVLAGAAALWVVGFDVIYACQDIEFDTSQCLHSLPARLGLERALWVSRGMHALTILGFFALAPLFNLGDIYLLGSGVVALALVVEQALVAVKRANIPMAFFTVNGFVSIAFLVFLILDLWLGGAA</sequence>
<dbReference type="GO" id="GO:0016765">
    <property type="term" value="F:transferase activity, transferring alkyl or aryl (other than methyl) groups"/>
    <property type="evidence" value="ECO:0007669"/>
    <property type="project" value="InterPro"/>
</dbReference>
<accession>A0AAU9EEV0</accession>
<keyword evidence="8 9" id="KW-0472">Membrane</keyword>
<dbReference type="InterPro" id="IPR000537">
    <property type="entry name" value="UbiA_prenyltransferase"/>
</dbReference>
<feature type="transmembrane region" description="Helical" evidence="9">
    <location>
        <begin position="264"/>
        <end position="287"/>
    </location>
</feature>
<feature type="transmembrane region" description="Helical" evidence="9">
    <location>
        <begin position="139"/>
        <end position="158"/>
    </location>
</feature>
<reference evidence="11" key="1">
    <citation type="journal article" date="2023" name="Arch. Microbiol.">
        <title>Desulfoferula mesophilus gen. nov. sp. nov., a mesophilic sulfate-reducing bacterium isolated from a brackish lake sediment.</title>
        <authorList>
            <person name="Watanabe T."/>
            <person name="Yabe T."/>
            <person name="Tsuji J.M."/>
            <person name="Fukui M."/>
        </authorList>
    </citation>
    <scope>NUCLEOTIDE SEQUENCE [LARGE SCALE GENOMIC DNA]</scope>
    <source>
        <strain evidence="11">12FAK</strain>
    </source>
</reference>
<dbReference type="FunFam" id="1.10.357.140:FF:000008">
    <property type="entry name" value="4-hydroxybenzoate octaprenyltransferase"/>
    <property type="match status" value="1"/>
</dbReference>
<dbReference type="Gene3D" id="1.20.120.1780">
    <property type="entry name" value="UbiA prenyltransferase"/>
    <property type="match status" value="1"/>
</dbReference>
<name>A0AAU9EEV0_9BACT</name>
<keyword evidence="11" id="KW-1185">Reference proteome</keyword>
<feature type="transmembrane region" description="Helical" evidence="9">
    <location>
        <begin position="209"/>
        <end position="230"/>
    </location>
</feature>
<comment type="subcellular location">
    <subcellularLocation>
        <location evidence="2">Membrane</location>
        <topology evidence="2">Multi-pass membrane protein</topology>
    </subcellularLocation>
</comment>
<proteinExistence type="inferred from homology"/>
<feature type="transmembrane region" description="Helical" evidence="9">
    <location>
        <begin position="164"/>
        <end position="184"/>
    </location>
</feature>
<feature type="transmembrane region" description="Helical" evidence="9">
    <location>
        <begin position="45"/>
        <end position="67"/>
    </location>
</feature>